<evidence type="ECO:0000313" key="3">
    <source>
        <dbReference type="Proteomes" id="UP000015105"/>
    </source>
</evidence>
<proteinExistence type="predicted"/>
<evidence type="ECO:0000256" key="1">
    <source>
        <dbReference type="SAM" id="MobiDB-lite"/>
    </source>
</evidence>
<protein>
    <submittedName>
        <fullName evidence="2">Uncharacterized protein</fullName>
    </submittedName>
</protein>
<dbReference type="Proteomes" id="UP000015105">
    <property type="component" value="Chromosome 4D"/>
</dbReference>
<keyword evidence="3" id="KW-1185">Reference proteome</keyword>
<sequence>PINLAAPRLAATQSCPCPRATPEAKNRTASHDGEPALAPGAPPPPLLP</sequence>
<reference evidence="2" key="5">
    <citation type="journal article" date="2021" name="G3 (Bethesda)">
        <title>Aegilops tauschii genome assembly Aet v5.0 features greater sequence contiguity and improved annotation.</title>
        <authorList>
            <person name="Wang L."/>
            <person name="Zhu T."/>
            <person name="Rodriguez J.C."/>
            <person name="Deal K.R."/>
            <person name="Dubcovsky J."/>
            <person name="McGuire P.E."/>
            <person name="Lux T."/>
            <person name="Spannagl M."/>
            <person name="Mayer K.F.X."/>
            <person name="Baldrich P."/>
            <person name="Meyers B.C."/>
            <person name="Huo N."/>
            <person name="Gu Y.Q."/>
            <person name="Zhou H."/>
            <person name="Devos K.M."/>
            <person name="Bennetzen J.L."/>
            <person name="Unver T."/>
            <person name="Budak H."/>
            <person name="Gulick P.J."/>
            <person name="Galiba G."/>
            <person name="Kalapos B."/>
            <person name="Nelson D.R."/>
            <person name="Li P."/>
            <person name="You F.M."/>
            <person name="Luo M.C."/>
            <person name="Dvorak J."/>
        </authorList>
    </citation>
    <scope>NUCLEOTIDE SEQUENCE [LARGE SCALE GENOMIC DNA]</scope>
    <source>
        <strain evidence="2">cv. AL8/78</strain>
    </source>
</reference>
<dbReference type="AlphaFoldDB" id="A0A453H471"/>
<reference evidence="3" key="2">
    <citation type="journal article" date="2017" name="Nat. Plants">
        <title>The Aegilops tauschii genome reveals multiple impacts of transposons.</title>
        <authorList>
            <person name="Zhao G."/>
            <person name="Zou C."/>
            <person name="Li K."/>
            <person name="Wang K."/>
            <person name="Li T."/>
            <person name="Gao L."/>
            <person name="Zhang X."/>
            <person name="Wang H."/>
            <person name="Yang Z."/>
            <person name="Liu X."/>
            <person name="Jiang W."/>
            <person name="Mao L."/>
            <person name="Kong X."/>
            <person name="Jiao Y."/>
            <person name="Jia J."/>
        </authorList>
    </citation>
    <scope>NUCLEOTIDE SEQUENCE [LARGE SCALE GENOMIC DNA]</scope>
    <source>
        <strain evidence="3">cv. AL8/78</strain>
    </source>
</reference>
<dbReference type="Gramene" id="AET4Gv20059300.12">
    <property type="protein sequence ID" value="AET4Gv20059300.12"/>
    <property type="gene ID" value="AET4Gv20059300"/>
</dbReference>
<name>A0A453H471_AEGTS</name>
<evidence type="ECO:0000313" key="2">
    <source>
        <dbReference type="EnsemblPlants" id="AET4Gv20059300.12"/>
    </source>
</evidence>
<accession>A0A453H471</accession>
<reference evidence="2" key="4">
    <citation type="submission" date="2019-03" db="UniProtKB">
        <authorList>
            <consortium name="EnsemblPlants"/>
        </authorList>
    </citation>
    <scope>IDENTIFICATION</scope>
</reference>
<feature type="region of interest" description="Disordered" evidence="1">
    <location>
        <begin position="1"/>
        <end position="48"/>
    </location>
</feature>
<organism evidence="2 3">
    <name type="scientific">Aegilops tauschii subsp. strangulata</name>
    <name type="common">Goatgrass</name>
    <dbReference type="NCBI Taxonomy" id="200361"/>
    <lineage>
        <taxon>Eukaryota</taxon>
        <taxon>Viridiplantae</taxon>
        <taxon>Streptophyta</taxon>
        <taxon>Embryophyta</taxon>
        <taxon>Tracheophyta</taxon>
        <taxon>Spermatophyta</taxon>
        <taxon>Magnoliopsida</taxon>
        <taxon>Liliopsida</taxon>
        <taxon>Poales</taxon>
        <taxon>Poaceae</taxon>
        <taxon>BOP clade</taxon>
        <taxon>Pooideae</taxon>
        <taxon>Triticodae</taxon>
        <taxon>Triticeae</taxon>
        <taxon>Triticinae</taxon>
        <taxon>Aegilops</taxon>
    </lineage>
</organism>
<feature type="compositionally biased region" description="Basic and acidic residues" evidence="1">
    <location>
        <begin position="22"/>
        <end position="34"/>
    </location>
</feature>
<dbReference type="EnsemblPlants" id="AET4Gv20059300.12">
    <property type="protein sequence ID" value="AET4Gv20059300.12"/>
    <property type="gene ID" value="AET4Gv20059300"/>
</dbReference>
<reference evidence="2" key="3">
    <citation type="journal article" date="2017" name="Nature">
        <title>Genome sequence of the progenitor of the wheat D genome Aegilops tauschii.</title>
        <authorList>
            <person name="Luo M.C."/>
            <person name="Gu Y.Q."/>
            <person name="Puiu D."/>
            <person name="Wang H."/>
            <person name="Twardziok S.O."/>
            <person name="Deal K.R."/>
            <person name="Huo N."/>
            <person name="Zhu T."/>
            <person name="Wang L."/>
            <person name="Wang Y."/>
            <person name="McGuire P.E."/>
            <person name="Liu S."/>
            <person name="Long H."/>
            <person name="Ramasamy R.K."/>
            <person name="Rodriguez J.C."/>
            <person name="Van S.L."/>
            <person name="Yuan L."/>
            <person name="Wang Z."/>
            <person name="Xia Z."/>
            <person name="Xiao L."/>
            <person name="Anderson O.D."/>
            <person name="Ouyang S."/>
            <person name="Liang Y."/>
            <person name="Zimin A.V."/>
            <person name="Pertea G."/>
            <person name="Qi P."/>
            <person name="Bennetzen J.L."/>
            <person name="Dai X."/>
            <person name="Dawson M.W."/>
            <person name="Muller H.G."/>
            <person name="Kugler K."/>
            <person name="Rivarola-Duarte L."/>
            <person name="Spannagl M."/>
            <person name="Mayer K.F.X."/>
            <person name="Lu F.H."/>
            <person name="Bevan M.W."/>
            <person name="Leroy P."/>
            <person name="Li P."/>
            <person name="You F.M."/>
            <person name="Sun Q."/>
            <person name="Liu Z."/>
            <person name="Lyons E."/>
            <person name="Wicker T."/>
            <person name="Salzberg S.L."/>
            <person name="Devos K.M."/>
            <person name="Dvorak J."/>
        </authorList>
    </citation>
    <scope>NUCLEOTIDE SEQUENCE [LARGE SCALE GENOMIC DNA]</scope>
    <source>
        <strain evidence="2">cv. AL8/78</strain>
    </source>
</reference>
<reference evidence="3" key="1">
    <citation type="journal article" date="2014" name="Science">
        <title>Ancient hybridizations among the ancestral genomes of bread wheat.</title>
        <authorList>
            <consortium name="International Wheat Genome Sequencing Consortium,"/>
            <person name="Marcussen T."/>
            <person name="Sandve S.R."/>
            <person name="Heier L."/>
            <person name="Spannagl M."/>
            <person name="Pfeifer M."/>
            <person name="Jakobsen K.S."/>
            <person name="Wulff B.B."/>
            <person name="Steuernagel B."/>
            <person name="Mayer K.F."/>
            <person name="Olsen O.A."/>
        </authorList>
    </citation>
    <scope>NUCLEOTIDE SEQUENCE [LARGE SCALE GENOMIC DNA]</scope>
    <source>
        <strain evidence="3">cv. AL8/78</strain>
    </source>
</reference>